<gene>
    <name evidence="2" type="ORF">LX83_000586</name>
</gene>
<evidence type="ECO:0000313" key="3">
    <source>
        <dbReference type="Proteomes" id="UP001206128"/>
    </source>
</evidence>
<feature type="transmembrane region" description="Helical" evidence="1">
    <location>
        <begin position="56"/>
        <end position="74"/>
    </location>
</feature>
<accession>A0AAE3KD81</accession>
<feature type="transmembrane region" description="Helical" evidence="1">
    <location>
        <begin position="121"/>
        <end position="139"/>
    </location>
</feature>
<sequence length="163" mass="17194">MTQHTQVTRRRTAARLLAAVVGVVYLVLAVAGFALTGTGEFTQSTAHQVLIFDVSTLQNIVHAVVGVLGLLAAWQRTGNGTQFYGWAVLVVFFVLFCYGTVTLLASTGVTGDPLNLNWPDNWLHLVTAVAGLAIGVLALRSGPTRTANARPGFAGPQSAPGHR</sequence>
<protein>
    <recommendedName>
        <fullName evidence="4">DUF4383 domain-containing protein</fullName>
    </recommendedName>
</protein>
<feature type="transmembrane region" description="Helical" evidence="1">
    <location>
        <begin position="12"/>
        <end position="36"/>
    </location>
</feature>
<dbReference type="EMBL" id="JAMTCK010000001">
    <property type="protein sequence ID" value="MCP2163746.1"/>
    <property type="molecule type" value="Genomic_DNA"/>
</dbReference>
<name>A0AAE3KD81_9PSEU</name>
<reference evidence="2" key="1">
    <citation type="submission" date="2022-06" db="EMBL/GenBank/DDBJ databases">
        <title>Genomic Encyclopedia of Archaeal and Bacterial Type Strains, Phase II (KMG-II): from individual species to whole genera.</title>
        <authorList>
            <person name="Goeker M."/>
        </authorList>
    </citation>
    <scope>NUCLEOTIDE SEQUENCE</scope>
    <source>
        <strain evidence="2">DSM 43935</strain>
    </source>
</reference>
<dbReference type="RefSeq" id="WP_253766655.1">
    <property type="nucleotide sequence ID" value="NZ_JAMTCK010000001.1"/>
</dbReference>
<dbReference type="AlphaFoldDB" id="A0AAE3KD81"/>
<comment type="caution">
    <text evidence="2">The sequence shown here is derived from an EMBL/GenBank/DDBJ whole genome shotgun (WGS) entry which is preliminary data.</text>
</comment>
<evidence type="ECO:0000313" key="2">
    <source>
        <dbReference type="EMBL" id="MCP2163746.1"/>
    </source>
</evidence>
<keyword evidence="1" id="KW-0812">Transmembrane</keyword>
<feature type="transmembrane region" description="Helical" evidence="1">
    <location>
        <begin position="86"/>
        <end position="109"/>
    </location>
</feature>
<organism evidence="2 3">
    <name type="scientific">Goodfellowiella coeruleoviolacea</name>
    <dbReference type="NCBI Taxonomy" id="334858"/>
    <lineage>
        <taxon>Bacteria</taxon>
        <taxon>Bacillati</taxon>
        <taxon>Actinomycetota</taxon>
        <taxon>Actinomycetes</taxon>
        <taxon>Pseudonocardiales</taxon>
        <taxon>Pseudonocardiaceae</taxon>
        <taxon>Goodfellowiella</taxon>
    </lineage>
</organism>
<evidence type="ECO:0008006" key="4">
    <source>
        <dbReference type="Google" id="ProtNLM"/>
    </source>
</evidence>
<dbReference type="Pfam" id="PF14325">
    <property type="entry name" value="DUF4383"/>
    <property type="match status" value="1"/>
</dbReference>
<proteinExistence type="predicted"/>
<keyword evidence="1" id="KW-0472">Membrane</keyword>
<evidence type="ECO:0000256" key="1">
    <source>
        <dbReference type="SAM" id="Phobius"/>
    </source>
</evidence>
<dbReference type="Proteomes" id="UP001206128">
    <property type="component" value="Unassembled WGS sequence"/>
</dbReference>
<keyword evidence="1" id="KW-1133">Transmembrane helix</keyword>
<keyword evidence="3" id="KW-1185">Reference proteome</keyword>